<proteinExistence type="predicted"/>
<dbReference type="EMBL" id="LUGG01000013">
    <property type="protein sequence ID" value="OBZ70937.1"/>
    <property type="molecule type" value="Genomic_DNA"/>
</dbReference>
<organism evidence="1 2">
    <name type="scientific">Grifola frondosa</name>
    <name type="common">Maitake</name>
    <name type="synonym">Polyporus frondosus</name>
    <dbReference type="NCBI Taxonomy" id="5627"/>
    <lineage>
        <taxon>Eukaryota</taxon>
        <taxon>Fungi</taxon>
        <taxon>Dikarya</taxon>
        <taxon>Basidiomycota</taxon>
        <taxon>Agaricomycotina</taxon>
        <taxon>Agaricomycetes</taxon>
        <taxon>Polyporales</taxon>
        <taxon>Grifolaceae</taxon>
        <taxon>Grifola</taxon>
    </lineage>
</organism>
<accession>A0A1C7M346</accession>
<dbReference type="AlphaFoldDB" id="A0A1C7M346"/>
<name>A0A1C7M346_GRIFR</name>
<gene>
    <name evidence="1" type="ORF">A0H81_09346</name>
</gene>
<protein>
    <submittedName>
        <fullName evidence="1">Uncharacterized protein</fullName>
    </submittedName>
</protein>
<evidence type="ECO:0000313" key="1">
    <source>
        <dbReference type="EMBL" id="OBZ70937.1"/>
    </source>
</evidence>
<sequence>MDDSLAFSQTLIVEAPTRQGSSVLVSSCEAFLSTVLCSIGRERWCLDDRAWLGLCNPSPQTGHGRALRAHRVYTIPLIR</sequence>
<reference evidence="1 2" key="1">
    <citation type="submission" date="2016-03" db="EMBL/GenBank/DDBJ databases">
        <title>Whole genome sequencing of Grifola frondosa 9006-11.</title>
        <authorList>
            <person name="Min B."/>
            <person name="Park H."/>
            <person name="Kim J.-G."/>
            <person name="Cho H."/>
            <person name="Oh Y.-L."/>
            <person name="Kong W.-S."/>
            <person name="Choi I.-G."/>
        </authorList>
    </citation>
    <scope>NUCLEOTIDE SEQUENCE [LARGE SCALE GENOMIC DNA]</scope>
    <source>
        <strain evidence="1 2">9006-11</strain>
    </source>
</reference>
<dbReference type="Proteomes" id="UP000092993">
    <property type="component" value="Unassembled WGS sequence"/>
</dbReference>
<comment type="caution">
    <text evidence="1">The sequence shown here is derived from an EMBL/GenBank/DDBJ whole genome shotgun (WGS) entry which is preliminary data.</text>
</comment>
<evidence type="ECO:0000313" key="2">
    <source>
        <dbReference type="Proteomes" id="UP000092993"/>
    </source>
</evidence>
<keyword evidence="2" id="KW-1185">Reference proteome</keyword>